<keyword evidence="1" id="KW-0175">Coiled coil</keyword>
<keyword evidence="2" id="KW-0812">Transmembrane</keyword>
<keyword evidence="2" id="KW-0472">Membrane</keyword>
<feature type="transmembrane region" description="Helical" evidence="2">
    <location>
        <begin position="17"/>
        <end position="35"/>
    </location>
</feature>
<protein>
    <submittedName>
        <fullName evidence="3">Uncharacterized protein</fullName>
    </submittedName>
</protein>
<feature type="coiled-coil region" evidence="1">
    <location>
        <begin position="47"/>
        <end position="74"/>
    </location>
</feature>
<name>A0A644W8Y3_9ZZZZ</name>
<feature type="coiled-coil region" evidence="1">
    <location>
        <begin position="134"/>
        <end position="168"/>
    </location>
</feature>
<dbReference type="AlphaFoldDB" id="A0A644W8Y3"/>
<evidence type="ECO:0000256" key="2">
    <source>
        <dbReference type="SAM" id="Phobius"/>
    </source>
</evidence>
<comment type="caution">
    <text evidence="3">The sequence shown here is derived from an EMBL/GenBank/DDBJ whole genome shotgun (WGS) entry which is preliminary data.</text>
</comment>
<accession>A0A644W8Y3</accession>
<evidence type="ECO:0000256" key="1">
    <source>
        <dbReference type="SAM" id="Coils"/>
    </source>
</evidence>
<dbReference type="EMBL" id="VSSQ01000634">
    <property type="protein sequence ID" value="MPL98893.1"/>
    <property type="molecule type" value="Genomic_DNA"/>
</dbReference>
<evidence type="ECO:0000313" key="3">
    <source>
        <dbReference type="EMBL" id="MPL98893.1"/>
    </source>
</evidence>
<sequence>MENMDAQQKKKNKTYKIIIGLQLVIIAILAVLLIMTKSSVDTVVLEKEKSVQMSEELQVELDSLMAEHDKIKKEYGYLSDQLSAKDSTILAQAKEIETLINSQADYRRIKKKLDALRQITQGYVTQIDSLYRVNQALTDENTKIKGDLDNANKKTDELTKEKDDLSTKINDAAYLKGYNITATGYNLKSGSKESITDRARKVELIRVCLTIGENPLVSAGQKDVYVRIARPDNIILTQGSYSFIYQGQRIQYTAKTVINYSQKSASVCIDYPRDNIELPAGKYHIAVFADDHELGQCVLTLR</sequence>
<organism evidence="3">
    <name type="scientific">bioreactor metagenome</name>
    <dbReference type="NCBI Taxonomy" id="1076179"/>
    <lineage>
        <taxon>unclassified sequences</taxon>
        <taxon>metagenomes</taxon>
        <taxon>ecological metagenomes</taxon>
    </lineage>
</organism>
<keyword evidence="2" id="KW-1133">Transmembrane helix</keyword>
<gene>
    <name evidence="3" type="ORF">SDC9_45105</name>
</gene>
<reference evidence="3" key="1">
    <citation type="submission" date="2019-08" db="EMBL/GenBank/DDBJ databases">
        <authorList>
            <person name="Kucharzyk K."/>
            <person name="Murdoch R.W."/>
            <person name="Higgins S."/>
            <person name="Loffler F."/>
        </authorList>
    </citation>
    <scope>NUCLEOTIDE SEQUENCE</scope>
</reference>
<proteinExistence type="predicted"/>